<keyword evidence="3" id="KW-1185">Reference proteome</keyword>
<accession>A0AAJ0I6C5</accession>
<feature type="region of interest" description="Disordered" evidence="1">
    <location>
        <begin position="1"/>
        <end position="20"/>
    </location>
</feature>
<proteinExistence type="predicted"/>
<dbReference type="AlphaFoldDB" id="A0AAJ0I6C5"/>
<evidence type="ECO:0000313" key="2">
    <source>
        <dbReference type="EMBL" id="KAK3490960.1"/>
    </source>
</evidence>
<evidence type="ECO:0000313" key="3">
    <source>
        <dbReference type="Proteomes" id="UP001285908"/>
    </source>
</evidence>
<name>A0AAJ0I6C5_9PEZI</name>
<organism evidence="2 3">
    <name type="scientific">Neurospora hispaniola</name>
    <dbReference type="NCBI Taxonomy" id="588809"/>
    <lineage>
        <taxon>Eukaryota</taxon>
        <taxon>Fungi</taxon>
        <taxon>Dikarya</taxon>
        <taxon>Ascomycota</taxon>
        <taxon>Pezizomycotina</taxon>
        <taxon>Sordariomycetes</taxon>
        <taxon>Sordariomycetidae</taxon>
        <taxon>Sordariales</taxon>
        <taxon>Sordariaceae</taxon>
        <taxon>Neurospora</taxon>
    </lineage>
</organism>
<protein>
    <submittedName>
        <fullName evidence="2">Uncharacterized protein</fullName>
    </submittedName>
</protein>
<reference evidence="2 3" key="1">
    <citation type="journal article" date="2023" name="Mol. Phylogenet. Evol.">
        <title>Genome-scale phylogeny and comparative genomics of the fungal order Sordariales.</title>
        <authorList>
            <person name="Hensen N."/>
            <person name="Bonometti L."/>
            <person name="Westerberg I."/>
            <person name="Brannstrom I.O."/>
            <person name="Guillou S."/>
            <person name="Cros-Aarteil S."/>
            <person name="Calhoun S."/>
            <person name="Haridas S."/>
            <person name="Kuo A."/>
            <person name="Mondo S."/>
            <person name="Pangilinan J."/>
            <person name="Riley R."/>
            <person name="LaButti K."/>
            <person name="Andreopoulos B."/>
            <person name="Lipzen A."/>
            <person name="Chen C."/>
            <person name="Yan M."/>
            <person name="Daum C."/>
            <person name="Ng V."/>
            <person name="Clum A."/>
            <person name="Steindorff A."/>
            <person name="Ohm R.A."/>
            <person name="Martin F."/>
            <person name="Silar P."/>
            <person name="Natvig D.O."/>
            <person name="Lalanne C."/>
            <person name="Gautier V."/>
            <person name="Ament-Velasquez S.L."/>
            <person name="Kruys A."/>
            <person name="Hutchinson M.I."/>
            <person name="Powell A.J."/>
            <person name="Barry K."/>
            <person name="Miller A.N."/>
            <person name="Grigoriev I.V."/>
            <person name="Debuchy R."/>
            <person name="Gladieux P."/>
            <person name="Hiltunen Thoren M."/>
            <person name="Johannesson H."/>
        </authorList>
    </citation>
    <scope>NUCLEOTIDE SEQUENCE [LARGE SCALE GENOMIC DNA]</scope>
    <source>
        <strain evidence="2 3">FGSC 10403</strain>
    </source>
</reference>
<gene>
    <name evidence="2" type="ORF">B0T23DRAFT_382871</name>
</gene>
<dbReference type="RefSeq" id="XP_062692143.1">
    <property type="nucleotide sequence ID" value="XM_062837362.1"/>
</dbReference>
<evidence type="ECO:0000256" key="1">
    <source>
        <dbReference type="SAM" id="MobiDB-lite"/>
    </source>
</evidence>
<sequence length="165" mass="18675">MQMQSALQRSPPPDLTQPHSTLAELPERDLLCEFGEQGSCHVHYLPAAKKEEKSGGGKVAPTCLSARLWCSRFPNFTFYPRHSACPRSFSIRLFKAFQRPQALPPDATDCPKIETARFRRTSSAAADHHLSLFCRPDELTYDGDAHHWAWVAVMAERKRDSSHLQ</sequence>
<comment type="caution">
    <text evidence="2">The sequence shown here is derived from an EMBL/GenBank/DDBJ whole genome shotgun (WGS) entry which is preliminary data.</text>
</comment>
<dbReference type="Proteomes" id="UP001285908">
    <property type="component" value="Unassembled WGS sequence"/>
</dbReference>
<dbReference type="EMBL" id="JAULSX010000005">
    <property type="protein sequence ID" value="KAK3490960.1"/>
    <property type="molecule type" value="Genomic_DNA"/>
</dbReference>
<dbReference type="GeneID" id="87874984"/>